<keyword evidence="1" id="KW-1133">Transmembrane helix</keyword>
<comment type="caution">
    <text evidence="2">The sequence shown here is derived from an EMBL/GenBank/DDBJ whole genome shotgun (WGS) entry which is preliminary data.</text>
</comment>
<evidence type="ECO:0000256" key="1">
    <source>
        <dbReference type="SAM" id="Phobius"/>
    </source>
</evidence>
<proteinExistence type="predicted"/>
<keyword evidence="3" id="KW-1185">Reference proteome</keyword>
<evidence type="ECO:0000313" key="3">
    <source>
        <dbReference type="Proteomes" id="UP001296993"/>
    </source>
</evidence>
<gene>
    <name evidence="2" type="ORF">JOF47_001409</name>
</gene>
<protein>
    <submittedName>
        <fullName evidence="2">MFS family permease</fullName>
    </submittedName>
</protein>
<reference evidence="2 3" key="1">
    <citation type="submission" date="2021-03" db="EMBL/GenBank/DDBJ databases">
        <title>Sequencing the genomes of 1000 actinobacteria strains.</title>
        <authorList>
            <person name="Klenk H.-P."/>
        </authorList>
    </citation>
    <scope>NUCLEOTIDE SEQUENCE [LARGE SCALE GENOMIC DNA]</scope>
    <source>
        <strain evidence="2 3">DSM 15797</strain>
    </source>
</reference>
<dbReference type="EMBL" id="JAGIOF010000001">
    <property type="protein sequence ID" value="MBP2385898.1"/>
    <property type="molecule type" value="Genomic_DNA"/>
</dbReference>
<organism evidence="2 3">
    <name type="scientific">Paeniglutamicibacter kerguelensis</name>
    <dbReference type="NCBI Taxonomy" id="254788"/>
    <lineage>
        <taxon>Bacteria</taxon>
        <taxon>Bacillati</taxon>
        <taxon>Actinomycetota</taxon>
        <taxon>Actinomycetes</taxon>
        <taxon>Micrococcales</taxon>
        <taxon>Micrococcaceae</taxon>
        <taxon>Paeniglutamicibacter</taxon>
    </lineage>
</organism>
<name>A0ABS4XCD5_9MICC</name>
<keyword evidence="1" id="KW-0812">Transmembrane</keyword>
<evidence type="ECO:0000313" key="2">
    <source>
        <dbReference type="EMBL" id="MBP2385898.1"/>
    </source>
</evidence>
<sequence>MDDESGVRQQLSERIKARRANISRFLSRTRPRRNRLANLSIVGSAIAAVMTAGPALGGQSFTASVQSRLGIEDSSTVWRVLCLIAMLLSVAAAVATNLSNSRDLNGRVTAAETCNAELEGLETMLEFGQLPLQDAVKLYQQYVAKVPFVDEVTVPG</sequence>
<keyword evidence="1" id="KW-0472">Membrane</keyword>
<accession>A0ABS4XCD5</accession>
<dbReference type="RefSeq" id="WP_209996883.1">
    <property type="nucleotide sequence ID" value="NZ_BAAAJY010000003.1"/>
</dbReference>
<feature type="transmembrane region" description="Helical" evidence="1">
    <location>
        <begin position="36"/>
        <end position="57"/>
    </location>
</feature>
<dbReference type="Proteomes" id="UP001296993">
    <property type="component" value="Unassembled WGS sequence"/>
</dbReference>
<feature type="transmembrane region" description="Helical" evidence="1">
    <location>
        <begin position="77"/>
        <end position="98"/>
    </location>
</feature>